<proteinExistence type="predicted"/>
<dbReference type="SUPFAM" id="SSF55031">
    <property type="entry name" value="Bacterial exopeptidase dimerisation domain"/>
    <property type="match status" value="1"/>
</dbReference>
<dbReference type="Gene3D" id="3.40.630.10">
    <property type="entry name" value="Zn peptidases"/>
    <property type="match status" value="1"/>
</dbReference>
<dbReference type="NCBIfam" id="TIGR01891">
    <property type="entry name" value="amidohydrolases"/>
    <property type="match status" value="2"/>
</dbReference>
<dbReference type="KEGG" id="lrug:AB8B22_03400"/>
<dbReference type="Gene3D" id="3.30.70.360">
    <property type="match status" value="1"/>
</dbReference>
<feature type="binding site" evidence="2">
    <location>
        <position position="111"/>
    </location>
    <ligand>
        <name>Mn(2+)</name>
        <dbReference type="ChEBI" id="CHEBI:29035"/>
        <label>2</label>
    </ligand>
</feature>
<gene>
    <name evidence="4" type="ORF">AB8B22_03400</name>
</gene>
<dbReference type="PIRSF" id="PIRSF005962">
    <property type="entry name" value="Pept_M20D_amidohydro"/>
    <property type="match status" value="1"/>
</dbReference>
<organism evidence="4">
    <name type="scientific">Leptotrichia rugosa</name>
    <dbReference type="NCBI Taxonomy" id="3239302"/>
    <lineage>
        <taxon>Bacteria</taxon>
        <taxon>Fusobacteriati</taxon>
        <taxon>Fusobacteriota</taxon>
        <taxon>Fusobacteriia</taxon>
        <taxon>Fusobacteriales</taxon>
        <taxon>Leptotrichiaceae</taxon>
        <taxon>Leptotrichia</taxon>
    </lineage>
</organism>
<dbReference type="PANTHER" id="PTHR11014:SF63">
    <property type="entry name" value="METALLOPEPTIDASE, PUTATIVE (AFU_ORTHOLOGUE AFUA_6G09600)-RELATED"/>
    <property type="match status" value="1"/>
</dbReference>
<dbReference type="Pfam" id="PF01546">
    <property type="entry name" value="Peptidase_M20"/>
    <property type="match status" value="1"/>
</dbReference>
<dbReference type="GO" id="GO:0050118">
    <property type="term" value="F:N-acetyldiaminopimelate deacetylase activity"/>
    <property type="evidence" value="ECO:0007669"/>
    <property type="project" value="UniProtKB-ARBA"/>
</dbReference>
<dbReference type="SUPFAM" id="SSF53187">
    <property type="entry name" value="Zn-dependent exopeptidases"/>
    <property type="match status" value="1"/>
</dbReference>
<name>A0AB39VHQ4_9FUSO</name>
<reference evidence="4" key="1">
    <citation type="submission" date="2024-07" db="EMBL/GenBank/DDBJ databases">
        <authorList>
            <person name="Li X.-J."/>
            <person name="Wang X."/>
        </authorList>
    </citation>
    <scope>NUCLEOTIDE SEQUENCE</scope>
    <source>
        <strain evidence="4">HSP-334</strain>
    </source>
</reference>
<dbReference type="InterPro" id="IPR036264">
    <property type="entry name" value="Bact_exopeptidase_dim_dom"/>
</dbReference>
<dbReference type="InterPro" id="IPR017439">
    <property type="entry name" value="Amidohydrolase"/>
</dbReference>
<dbReference type="GO" id="GO:0046872">
    <property type="term" value="F:metal ion binding"/>
    <property type="evidence" value="ECO:0007669"/>
    <property type="project" value="UniProtKB-KW"/>
</dbReference>
<feature type="binding site" evidence="2">
    <location>
        <position position="394"/>
    </location>
    <ligand>
        <name>Mn(2+)</name>
        <dbReference type="ChEBI" id="CHEBI:29035"/>
        <label>2</label>
    </ligand>
</feature>
<dbReference type="AlphaFoldDB" id="A0AB39VHQ4"/>
<evidence type="ECO:0000313" key="4">
    <source>
        <dbReference type="EMBL" id="XDU67476.1"/>
    </source>
</evidence>
<protein>
    <submittedName>
        <fullName evidence="4">M20 family metallopeptidase</fullName>
    </submittedName>
</protein>
<keyword evidence="1" id="KW-0378">Hydrolase</keyword>
<feature type="binding site" evidence="2">
    <location>
        <position position="194"/>
    </location>
    <ligand>
        <name>Mn(2+)</name>
        <dbReference type="ChEBI" id="CHEBI:29035"/>
        <label>2</label>
    </ligand>
</feature>
<feature type="domain" description="Peptidase M20 dimerisation" evidence="3">
    <location>
        <begin position="215"/>
        <end position="307"/>
    </location>
</feature>
<dbReference type="InterPro" id="IPR011650">
    <property type="entry name" value="Peptidase_M20_dimer"/>
</dbReference>
<feature type="binding site" evidence="2">
    <location>
        <position position="113"/>
    </location>
    <ligand>
        <name>Mn(2+)</name>
        <dbReference type="ChEBI" id="CHEBI:29035"/>
        <label>2</label>
    </ligand>
</feature>
<comment type="cofactor">
    <cofactor evidence="2">
        <name>Mn(2+)</name>
        <dbReference type="ChEBI" id="CHEBI:29035"/>
    </cofactor>
    <text evidence="2">The Mn(2+) ion enhances activity.</text>
</comment>
<dbReference type="RefSeq" id="WP_369711662.1">
    <property type="nucleotide sequence ID" value="NZ_CP165644.1"/>
</dbReference>
<dbReference type="EMBL" id="CP165644">
    <property type="protein sequence ID" value="XDU67476.1"/>
    <property type="molecule type" value="Genomic_DNA"/>
</dbReference>
<accession>A0AB39VHQ4</accession>
<evidence type="ECO:0000256" key="2">
    <source>
        <dbReference type="PIRSR" id="PIRSR005962-1"/>
    </source>
</evidence>
<evidence type="ECO:0000259" key="3">
    <source>
        <dbReference type="Pfam" id="PF07687"/>
    </source>
</evidence>
<dbReference type="FunFam" id="3.30.70.360:FF:000001">
    <property type="entry name" value="N-acetyldiaminopimelate deacetylase"/>
    <property type="match status" value="1"/>
</dbReference>
<keyword evidence="2" id="KW-0479">Metal-binding</keyword>
<keyword evidence="2" id="KW-0464">Manganese</keyword>
<dbReference type="PANTHER" id="PTHR11014">
    <property type="entry name" value="PEPTIDASE M20 FAMILY MEMBER"/>
    <property type="match status" value="1"/>
</dbReference>
<dbReference type="Pfam" id="PF07687">
    <property type="entry name" value="M20_dimer"/>
    <property type="match status" value="1"/>
</dbReference>
<feature type="binding site" evidence="2">
    <location>
        <position position="147"/>
    </location>
    <ligand>
        <name>Mn(2+)</name>
        <dbReference type="ChEBI" id="CHEBI:29035"/>
        <label>2</label>
    </ligand>
</feature>
<dbReference type="GO" id="GO:0019877">
    <property type="term" value="P:diaminopimelate biosynthetic process"/>
    <property type="evidence" value="ECO:0007669"/>
    <property type="project" value="UniProtKB-ARBA"/>
</dbReference>
<evidence type="ECO:0000256" key="1">
    <source>
        <dbReference type="ARBA" id="ARBA00022801"/>
    </source>
</evidence>
<dbReference type="InterPro" id="IPR002933">
    <property type="entry name" value="Peptidase_M20"/>
</dbReference>
<sequence length="422" mass="47327">MNSQELNKFIKENVDKIYDEMVKIRRTIHMNPELGDEEFETSKLIKEFLSKNNIEFFEIINTGVVATIYNDDKKNGKNHTVATRADIDALPIFEENDVEYKSKNLGKMHACGHDTHTTIQLGVAKVLAKNKDKWNGTVRFFFQPAEETNGGADRMIKGGALKFEKRSTGNSDFENKEKNSKGADRKIDAFFALHMAPEIPTGKIGVKVGKAHACSAQLKATIHGVSAHAALPHKGVDAILIGAKVLEFFQPIVSRRIDPREGAVITIGSFKGGETNNIVCDKVEMLGTIRTLSNETRLFIKETIERDLPIFVESLGGKVEVSIRLGYAPVLNDEKMTDFVAGNIVDLFGKDALETIKEARMDVEDVSYFLNEIPGCFFRLGTRNETKNMIYDLHHPKFNVDEEAIKYGIGLQLKNILEYLRK</sequence>